<keyword evidence="2" id="KW-1185">Reference proteome</keyword>
<dbReference type="EMBL" id="JALLPJ020000775">
    <property type="protein sequence ID" value="KAL3783257.1"/>
    <property type="molecule type" value="Genomic_DNA"/>
</dbReference>
<organism evidence="1 2">
    <name type="scientific">Cyclotella atomus</name>
    <dbReference type="NCBI Taxonomy" id="382360"/>
    <lineage>
        <taxon>Eukaryota</taxon>
        <taxon>Sar</taxon>
        <taxon>Stramenopiles</taxon>
        <taxon>Ochrophyta</taxon>
        <taxon>Bacillariophyta</taxon>
        <taxon>Coscinodiscophyceae</taxon>
        <taxon>Thalassiosirophycidae</taxon>
        <taxon>Stephanodiscales</taxon>
        <taxon>Stephanodiscaceae</taxon>
        <taxon>Cyclotella</taxon>
    </lineage>
</organism>
<dbReference type="Proteomes" id="UP001530400">
    <property type="component" value="Unassembled WGS sequence"/>
</dbReference>
<proteinExistence type="predicted"/>
<gene>
    <name evidence="1" type="ORF">ACHAWO_013349</name>
</gene>
<evidence type="ECO:0000313" key="2">
    <source>
        <dbReference type="Proteomes" id="UP001530400"/>
    </source>
</evidence>
<dbReference type="AlphaFoldDB" id="A0ABD3P6E5"/>
<evidence type="ECO:0000313" key="1">
    <source>
        <dbReference type="EMBL" id="KAL3783257.1"/>
    </source>
</evidence>
<reference evidence="1 2" key="1">
    <citation type="submission" date="2024-10" db="EMBL/GenBank/DDBJ databases">
        <title>Updated reference genomes for cyclostephanoid diatoms.</title>
        <authorList>
            <person name="Roberts W.R."/>
            <person name="Alverson A.J."/>
        </authorList>
    </citation>
    <scope>NUCLEOTIDE SEQUENCE [LARGE SCALE GENOMIC DNA]</scope>
    <source>
        <strain evidence="1 2">AJA010-31</strain>
    </source>
</reference>
<sequence>MHLRWLTSPNSRLFTGLVCLSVFLYTKISHIEDLLVIDDDIQTDKIPLHPKLTDAMQLASRSNCQIIYILGVEGSIHHGFTPVLHSLALKQTDTAGQSAEVQLQPRALRSALFGRFGEKRSLDDPSLIADILAKSCPDDGRKHITINEIAFSELALEHPVNLYKFVELYGRHADVKFVVLQRPFLETVASHQDWDENVLRHSNLIRGFMLILRRFLDEHHFDIVGKQMWIIVCVERLTSQFYQYESEQGVQIDHEAWNAARQNIGLLGRFPRLVSDRMFRLL</sequence>
<protein>
    <submittedName>
        <fullName evidence="1">Uncharacterized protein</fullName>
    </submittedName>
</protein>
<comment type="caution">
    <text evidence="1">The sequence shown here is derived from an EMBL/GenBank/DDBJ whole genome shotgun (WGS) entry which is preliminary data.</text>
</comment>
<accession>A0ABD3P6E5</accession>
<name>A0ABD3P6E5_9STRA</name>